<comment type="caution">
    <text evidence="2">The sequence shown here is derived from an EMBL/GenBank/DDBJ whole genome shotgun (WGS) entry which is preliminary data.</text>
</comment>
<protein>
    <submittedName>
        <fullName evidence="2">Uncharacterized protein</fullName>
    </submittedName>
</protein>
<sequence length="237" mass="26590">MTLTIDQIKEVVEKALKSQGDQVPEGFMNLLKREGEDTLQASLKLYSENFELRADRRKLQDEVTELKKSSDVPEDQTLISKDDAALLAKYKEMGTLEEIGKVSTDFTTMQRSQVLAKVAKTAGYEPSVFNKLAGELKFEEKDETIDGEVTKYIVVLPGEGKEAIRIDEYAKANWENFLPALKPENGGTTQTTVTTQGTEFVKQRGKGDSTKPKSVLDAHLERREERQKTKGPLDSKE</sequence>
<evidence type="ECO:0000256" key="1">
    <source>
        <dbReference type="SAM" id="MobiDB-lite"/>
    </source>
</evidence>
<feature type="compositionally biased region" description="Low complexity" evidence="1">
    <location>
        <begin position="186"/>
        <end position="198"/>
    </location>
</feature>
<gene>
    <name evidence="2" type="ORF">LCGC14_0914870</name>
</gene>
<proteinExistence type="predicted"/>
<organism evidence="2">
    <name type="scientific">marine sediment metagenome</name>
    <dbReference type="NCBI Taxonomy" id="412755"/>
    <lineage>
        <taxon>unclassified sequences</taxon>
        <taxon>metagenomes</taxon>
        <taxon>ecological metagenomes</taxon>
    </lineage>
</organism>
<name>A0A0F9RZA0_9ZZZZ</name>
<feature type="region of interest" description="Disordered" evidence="1">
    <location>
        <begin position="181"/>
        <end position="237"/>
    </location>
</feature>
<feature type="compositionally biased region" description="Basic and acidic residues" evidence="1">
    <location>
        <begin position="201"/>
        <end position="237"/>
    </location>
</feature>
<dbReference type="EMBL" id="LAZR01003058">
    <property type="protein sequence ID" value="KKN22478.1"/>
    <property type="molecule type" value="Genomic_DNA"/>
</dbReference>
<accession>A0A0F9RZA0</accession>
<evidence type="ECO:0000313" key="2">
    <source>
        <dbReference type="EMBL" id="KKN22478.1"/>
    </source>
</evidence>
<dbReference type="AlphaFoldDB" id="A0A0F9RZA0"/>
<reference evidence="2" key="1">
    <citation type="journal article" date="2015" name="Nature">
        <title>Complex archaea that bridge the gap between prokaryotes and eukaryotes.</title>
        <authorList>
            <person name="Spang A."/>
            <person name="Saw J.H."/>
            <person name="Jorgensen S.L."/>
            <person name="Zaremba-Niedzwiedzka K."/>
            <person name="Martijn J."/>
            <person name="Lind A.E."/>
            <person name="van Eijk R."/>
            <person name="Schleper C."/>
            <person name="Guy L."/>
            <person name="Ettema T.J."/>
        </authorList>
    </citation>
    <scope>NUCLEOTIDE SEQUENCE</scope>
</reference>